<evidence type="ECO:0000313" key="2">
    <source>
        <dbReference type="EMBL" id="JAH44276.1"/>
    </source>
</evidence>
<name>A0A0E9SSK1_ANGAN</name>
<accession>A0A0E9SSK1</accession>
<keyword evidence="1" id="KW-0812">Transmembrane</keyword>
<dbReference type="EMBL" id="GBXM01064301">
    <property type="protein sequence ID" value="JAH44276.1"/>
    <property type="molecule type" value="Transcribed_RNA"/>
</dbReference>
<keyword evidence="1" id="KW-1133">Transmembrane helix</keyword>
<proteinExistence type="predicted"/>
<feature type="transmembrane region" description="Helical" evidence="1">
    <location>
        <begin position="12"/>
        <end position="34"/>
    </location>
</feature>
<sequence length="54" mass="6273">MIMRLKCRLSAIIRGYLHPYPVTHLGITVFLYMVPPNFHNLKYRPGSDHFSTLG</sequence>
<dbReference type="AlphaFoldDB" id="A0A0E9SSK1"/>
<evidence type="ECO:0000256" key="1">
    <source>
        <dbReference type="SAM" id="Phobius"/>
    </source>
</evidence>
<reference evidence="2" key="1">
    <citation type="submission" date="2014-11" db="EMBL/GenBank/DDBJ databases">
        <authorList>
            <person name="Amaro Gonzalez C."/>
        </authorList>
    </citation>
    <scope>NUCLEOTIDE SEQUENCE</scope>
</reference>
<reference evidence="2" key="2">
    <citation type="journal article" date="2015" name="Fish Shellfish Immunol.">
        <title>Early steps in the European eel (Anguilla anguilla)-Vibrio vulnificus interaction in the gills: Role of the RtxA13 toxin.</title>
        <authorList>
            <person name="Callol A."/>
            <person name="Pajuelo D."/>
            <person name="Ebbesson L."/>
            <person name="Teles M."/>
            <person name="MacKenzie S."/>
            <person name="Amaro C."/>
        </authorList>
    </citation>
    <scope>NUCLEOTIDE SEQUENCE</scope>
</reference>
<organism evidence="2">
    <name type="scientific">Anguilla anguilla</name>
    <name type="common">European freshwater eel</name>
    <name type="synonym">Muraena anguilla</name>
    <dbReference type="NCBI Taxonomy" id="7936"/>
    <lineage>
        <taxon>Eukaryota</taxon>
        <taxon>Metazoa</taxon>
        <taxon>Chordata</taxon>
        <taxon>Craniata</taxon>
        <taxon>Vertebrata</taxon>
        <taxon>Euteleostomi</taxon>
        <taxon>Actinopterygii</taxon>
        <taxon>Neopterygii</taxon>
        <taxon>Teleostei</taxon>
        <taxon>Anguilliformes</taxon>
        <taxon>Anguillidae</taxon>
        <taxon>Anguilla</taxon>
    </lineage>
</organism>
<protein>
    <submittedName>
        <fullName evidence="2">Uncharacterized protein</fullName>
    </submittedName>
</protein>
<keyword evidence="1" id="KW-0472">Membrane</keyword>